<protein>
    <submittedName>
        <fullName evidence="2">Uncharacterized protein</fullName>
    </submittedName>
</protein>
<evidence type="ECO:0000256" key="1">
    <source>
        <dbReference type="SAM" id="MobiDB-lite"/>
    </source>
</evidence>
<dbReference type="EMBL" id="ML769389">
    <property type="protein sequence ID" value="KAE9408805.1"/>
    <property type="molecule type" value="Genomic_DNA"/>
</dbReference>
<organism evidence="2 3">
    <name type="scientific">Gymnopus androsaceus JB14</name>
    <dbReference type="NCBI Taxonomy" id="1447944"/>
    <lineage>
        <taxon>Eukaryota</taxon>
        <taxon>Fungi</taxon>
        <taxon>Dikarya</taxon>
        <taxon>Basidiomycota</taxon>
        <taxon>Agaricomycotina</taxon>
        <taxon>Agaricomycetes</taxon>
        <taxon>Agaricomycetidae</taxon>
        <taxon>Agaricales</taxon>
        <taxon>Marasmiineae</taxon>
        <taxon>Omphalotaceae</taxon>
        <taxon>Gymnopus</taxon>
    </lineage>
</organism>
<feature type="compositionally biased region" description="Pro residues" evidence="1">
    <location>
        <begin position="95"/>
        <end position="107"/>
    </location>
</feature>
<gene>
    <name evidence="2" type="ORF">BT96DRAFT_1012983</name>
</gene>
<name>A0A6A4IJT0_9AGAR</name>
<accession>A0A6A4IJT0</accession>
<keyword evidence="3" id="KW-1185">Reference proteome</keyword>
<dbReference type="Proteomes" id="UP000799118">
    <property type="component" value="Unassembled WGS sequence"/>
</dbReference>
<sequence>MAQKASLEAVSRSGTGTNKLTWSHVFIQPTYTCSCRSILIGRFGTMKLGGSTSTSAPAPASASRVALPAPAPAFRLLAQHDNEEAEENWDTPASVTPPLPPPAPCPSAPQTSASASVPSSLPPPSPPSAPVTHIHEATAPPPPPPPPPLPPSAPVVREPELELEPVEEEGETGPSLVKASEIVPRIEELDIGDLVLWRVGRICFELTMLNFWNPWILLWMEQQEASDAAPPLPPTMD</sequence>
<evidence type="ECO:0000313" key="2">
    <source>
        <dbReference type="EMBL" id="KAE9408805.1"/>
    </source>
</evidence>
<dbReference type="AlphaFoldDB" id="A0A6A4IJT0"/>
<reference evidence="2" key="1">
    <citation type="journal article" date="2019" name="Environ. Microbiol.">
        <title>Fungal ecological strategies reflected in gene transcription - a case study of two litter decomposers.</title>
        <authorList>
            <person name="Barbi F."/>
            <person name="Kohler A."/>
            <person name="Barry K."/>
            <person name="Baskaran P."/>
            <person name="Daum C."/>
            <person name="Fauchery L."/>
            <person name="Ihrmark K."/>
            <person name="Kuo A."/>
            <person name="LaButti K."/>
            <person name="Lipzen A."/>
            <person name="Morin E."/>
            <person name="Grigoriev I.V."/>
            <person name="Henrissat B."/>
            <person name="Lindahl B."/>
            <person name="Martin F."/>
        </authorList>
    </citation>
    <scope>NUCLEOTIDE SEQUENCE</scope>
    <source>
        <strain evidence="2">JB14</strain>
    </source>
</reference>
<feature type="region of interest" description="Disordered" evidence="1">
    <location>
        <begin position="83"/>
        <end position="155"/>
    </location>
</feature>
<feature type="compositionally biased region" description="Low complexity" evidence="1">
    <location>
        <begin position="108"/>
        <end position="119"/>
    </location>
</feature>
<feature type="compositionally biased region" description="Pro residues" evidence="1">
    <location>
        <begin position="139"/>
        <end position="153"/>
    </location>
</feature>
<evidence type="ECO:0000313" key="3">
    <source>
        <dbReference type="Proteomes" id="UP000799118"/>
    </source>
</evidence>
<feature type="compositionally biased region" description="Pro residues" evidence="1">
    <location>
        <begin position="120"/>
        <end position="129"/>
    </location>
</feature>
<proteinExistence type="predicted"/>